<comment type="caution">
    <text evidence="1">The sequence shown here is derived from an EMBL/GenBank/DDBJ whole genome shotgun (WGS) entry which is preliminary data.</text>
</comment>
<name>A0ABP6G9E2_9ACTN</name>
<sequence length="67" mass="7615">MTLAEIELDISTASDPDRRAAFERMLADIRHEYRDRIAPIGESEALAYLTIHKRLKSSGTPSTRRTL</sequence>
<keyword evidence="2" id="KW-1185">Reference proteome</keyword>
<dbReference type="EMBL" id="BAAATZ010000002">
    <property type="protein sequence ID" value="GAA2719485.1"/>
    <property type="molecule type" value="Genomic_DNA"/>
</dbReference>
<organism evidence="1 2">
    <name type="scientific">Actinocorallia aurantiaca</name>
    <dbReference type="NCBI Taxonomy" id="46204"/>
    <lineage>
        <taxon>Bacteria</taxon>
        <taxon>Bacillati</taxon>
        <taxon>Actinomycetota</taxon>
        <taxon>Actinomycetes</taxon>
        <taxon>Streptosporangiales</taxon>
        <taxon>Thermomonosporaceae</taxon>
        <taxon>Actinocorallia</taxon>
    </lineage>
</organism>
<gene>
    <name evidence="1" type="ORF">GCM10010439_05160</name>
</gene>
<dbReference type="RefSeq" id="WP_344448448.1">
    <property type="nucleotide sequence ID" value="NZ_BAAATZ010000002.1"/>
</dbReference>
<reference evidence="2" key="1">
    <citation type="journal article" date="2019" name="Int. J. Syst. Evol. Microbiol.">
        <title>The Global Catalogue of Microorganisms (GCM) 10K type strain sequencing project: providing services to taxonomists for standard genome sequencing and annotation.</title>
        <authorList>
            <consortium name="The Broad Institute Genomics Platform"/>
            <consortium name="The Broad Institute Genome Sequencing Center for Infectious Disease"/>
            <person name="Wu L."/>
            <person name="Ma J."/>
        </authorList>
    </citation>
    <scope>NUCLEOTIDE SEQUENCE [LARGE SCALE GENOMIC DNA]</scope>
    <source>
        <strain evidence="2">JCM 8201</strain>
    </source>
</reference>
<evidence type="ECO:0000313" key="2">
    <source>
        <dbReference type="Proteomes" id="UP001501842"/>
    </source>
</evidence>
<accession>A0ABP6G9E2</accession>
<dbReference type="Proteomes" id="UP001501842">
    <property type="component" value="Unassembled WGS sequence"/>
</dbReference>
<evidence type="ECO:0000313" key="1">
    <source>
        <dbReference type="EMBL" id="GAA2719485.1"/>
    </source>
</evidence>
<protein>
    <submittedName>
        <fullName evidence="1">Uncharacterized protein</fullName>
    </submittedName>
</protein>
<proteinExistence type="predicted"/>